<keyword evidence="1" id="KW-0812">Transmembrane</keyword>
<organism evidence="2 3">
    <name type="scientific">Novosphingobium album</name>
    <name type="common">ex Hu et al. 2023</name>
    <dbReference type="NCBI Taxonomy" id="2930093"/>
    <lineage>
        <taxon>Bacteria</taxon>
        <taxon>Pseudomonadati</taxon>
        <taxon>Pseudomonadota</taxon>
        <taxon>Alphaproteobacteria</taxon>
        <taxon>Sphingomonadales</taxon>
        <taxon>Sphingomonadaceae</taxon>
        <taxon>Novosphingobium</taxon>
    </lineage>
</organism>
<evidence type="ECO:0000256" key="1">
    <source>
        <dbReference type="SAM" id="Phobius"/>
    </source>
</evidence>
<evidence type="ECO:0000313" key="3">
    <source>
        <dbReference type="Proteomes" id="UP001162880"/>
    </source>
</evidence>
<sequence length="304" mass="33910">MDKQENKSAVKREPTPIWRRIAGAVWIALVALYFFWEAWTYSGTFAKLSEWQFGNFNKSWPTVTYAGLVLLFSLPGMLLLRRRKNKSPQPDDDASLDEAGTAASELAIALKRATGLRKLLFYVGAASAISAFVSLAGLLFLPGFGPAQQVITVGTDTDGKIANGPTTLIGRAILSRTATMGQDFIILDKEARFAPIMPKDDDGAVRYFVQLTPAETAGARSNDRLIKVSGVLLRNSLPGPLLRLYRNVGISVNDTHYVLYRYPATMRRPYILNAIQMGVVALIMFILWWFQNRHIRKKLMRPTP</sequence>
<feature type="transmembrane region" description="Helical" evidence="1">
    <location>
        <begin position="21"/>
        <end position="39"/>
    </location>
</feature>
<accession>A0ABT0B5H3</accession>
<comment type="caution">
    <text evidence="2">The sequence shown here is derived from an EMBL/GenBank/DDBJ whole genome shotgun (WGS) entry which is preliminary data.</text>
</comment>
<name>A0ABT0B5H3_9SPHN</name>
<evidence type="ECO:0000313" key="2">
    <source>
        <dbReference type="EMBL" id="MCJ2180059.1"/>
    </source>
</evidence>
<gene>
    <name evidence="2" type="ORF">MTR64_15930</name>
</gene>
<feature type="transmembrane region" description="Helical" evidence="1">
    <location>
        <begin position="270"/>
        <end position="290"/>
    </location>
</feature>
<feature type="transmembrane region" description="Helical" evidence="1">
    <location>
        <begin position="59"/>
        <end position="80"/>
    </location>
</feature>
<dbReference type="Proteomes" id="UP001162880">
    <property type="component" value="Unassembled WGS sequence"/>
</dbReference>
<keyword evidence="3" id="KW-1185">Reference proteome</keyword>
<reference evidence="2" key="1">
    <citation type="submission" date="2022-03" db="EMBL/GenBank/DDBJ databases">
        <title>Identification of a novel bacterium isolated from mangrove sediments.</title>
        <authorList>
            <person name="Pan X."/>
        </authorList>
    </citation>
    <scope>NUCLEOTIDE SEQUENCE</scope>
    <source>
        <strain evidence="2">B2580</strain>
    </source>
</reference>
<feature type="transmembrane region" description="Helical" evidence="1">
    <location>
        <begin position="119"/>
        <end position="141"/>
    </location>
</feature>
<keyword evidence="1" id="KW-1133">Transmembrane helix</keyword>
<protein>
    <submittedName>
        <fullName evidence="2">Uncharacterized protein</fullName>
    </submittedName>
</protein>
<dbReference type="RefSeq" id="WP_243995417.1">
    <property type="nucleotide sequence ID" value="NZ_JALHLE010000027.1"/>
</dbReference>
<proteinExistence type="predicted"/>
<dbReference type="EMBL" id="JALHLE010000027">
    <property type="protein sequence ID" value="MCJ2180059.1"/>
    <property type="molecule type" value="Genomic_DNA"/>
</dbReference>
<keyword evidence="1" id="KW-0472">Membrane</keyword>